<dbReference type="PANTHER" id="PTHR43673:SF10">
    <property type="entry name" value="NADH DEHYDROGENASE_NAD(P)H NITROREDUCTASE XCC3605-RELATED"/>
    <property type="match status" value="1"/>
</dbReference>
<proteinExistence type="inferred from homology"/>
<feature type="domain" description="Nitroreductase" evidence="3">
    <location>
        <begin position="8"/>
        <end position="60"/>
    </location>
</feature>
<dbReference type="STRING" id="159291.SAMN05920897_10371"/>
<dbReference type="SUPFAM" id="SSF55469">
    <property type="entry name" value="FMN-dependent nitroreductase-like"/>
    <property type="match status" value="1"/>
</dbReference>
<dbReference type="Pfam" id="PF00881">
    <property type="entry name" value="Nitroreductase"/>
    <property type="match status" value="2"/>
</dbReference>
<keyword evidence="5" id="KW-1185">Reference proteome</keyword>
<sequence>MAEIVPEILSRRARRAYGPRTLERDLLERLLEAAVLAPSCNNKQPWRFLVCHDDDALELARGALLGGNYWAREAPVLLVVTTRDDLDCQLSDNREYALFDTGLAVMNLMLQATREGLYAHPMAGFDPQILRNAFAIEEGTRIVTVVALGYPGDEGTLNEKHRKSEDSPRERKPLVEVVQWNRWEPL</sequence>
<dbReference type="Proteomes" id="UP000186400">
    <property type="component" value="Unassembled WGS sequence"/>
</dbReference>
<dbReference type="Gene3D" id="3.40.109.10">
    <property type="entry name" value="NADH Oxidase"/>
    <property type="match status" value="1"/>
</dbReference>
<dbReference type="GO" id="GO:0016491">
    <property type="term" value="F:oxidoreductase activity"/>
    <property type="evidence" value="ECO:0007669"/>
    <property type="project" value="UniProtKB-KW"/>
</dbReference>
<protein>
    <submittedName>
        <fullName evidence="4">Nitroreductase</fullName>
    </submittedName>
</protein>
<dbReference type="EMBL" id="FTMS01000003">
    <property type="protein sequence ID" value="SIQ06124.1"/>
    <property type="molecule type" value="Genomic_DNA"/>
</dbReference>
<dbReference type="PANTHER" id="PTHR43673">
    <property type="entry name" value="NAD(P)H NITROREDUCTASE YDGI-RELATED"/>
    <property type="match status" value="1"/>
</dbReference>
<feature type="domain" description="Nitroreductase" evidence="3">
    <location>
        <begin position="65"/>
        <end position="150"/>
    </location>
</feature>
<organism evidence="4 5">
    <name type="scientific">Alkalispirochaeta americana</name>
    <dbReference type="NCBI Taxonomy" id="159291"/>
    <lineage>
        <taxon>Bacteria</taxon>
        <taxon>Pseudomonadati</taxon>
        <taxon>Spirochaetota</taxon>
        <taxon>Spirochaetia</taxon>
        <taxon>Spirochaetales</taxon>
        <taxon>Spirochaetaceae</taxon>
        <taxon>Alkalispirochaeta</taxon>
    </lineage>
</organism>
<keyword evidence="2" id="KW-0560">Oxidoreductase</keyword>
<evidence type="ECO:0000256" key="2">
    <source>
        <dbReference type="ARBA" id="ARBA00023002"/>
    </source>
</evidence>
<evidence type="ECO:0000259" key="3">
    <source>
        <dbReference type="Pfam" id="PF00881"/>
    </source>
</evidence>
<comment type="similarity">
    <text evidence="1">Belongs to the nitroreductase family.</text>
</comment>
<gene>
    <name evidence="4" type="ORF">SAMN05920897_10371</name>
</gene>
<dbReference type="CDD" id="cd02138">
    <property type="entry name" value="TdsD-like"/>
    <property type="match status" value="1"/>
</dbReference>
<name>A0A1N6PP21_9SPIO</name>
<dbReference type="RefSeq" id="WP_076487851.1">
    <property type="nucleotide sequence ID" value="NZ_FTMS01000003.1"/>
</dbReference>
<dbReference type="OrthoDB" id="9812105at2"/>
<accession>A0A1N6PP21</accession>
<evidence type="ECO:0000256" key="1">
    <source>
        <dbReference type="ARBA" id="ARBA00007118"/>
    </source>
</evidence>
<reference evidence="4 5" key="1">
    <citation type="submission" date="2017-01" db="EMBL/GenBank/DDBJ databases">
        <authorList>
            <person name="Mah S.A."/>
            <person name="Swanson W.J."/>
            <person name="Moy G.W."/>
            <person name="Vacquier V.D."/>
        </authorList>
    </citation>
    <scope>NUCLEOTIDE SEQUENCE [LARGE SCALE GENOMIC DNA]</scope>
    <source>
        <strain evidence="4 5">ASpG1</strain>
    </source>
</reference>
<evidence type="ECO:0000313" key="5">
    <source>
        <dbReference type="Proteomes" id="UP000186400"/>
    </source>
</evidence>
<dbReference type="InterPro" id="IPR000415">
    <property type="entry name" value="Nitroreductase-like"/>
</dbReference>
<dbReference type="AlphaFoldDB" id="A0A1N6PP21"/>
<evidence type="ECO:0000313" key="4">
    <source>
        <dbReference type="EMBL" id="SIQ06124.1"/>
    </source>
</evidence>
<dbReference type="InterPro" id="IPR029479">
    <property type="entry name" value="Nitroreductase"/>
</dbReference>